<dbReference type="AlphaFoldDB" id="A0A1A9F148"/>
<keyword evidence="7" id="KW-0813">Transport</keyword>
<evidence type="ECO:0000313" key="10">
    <source>
        <dbReference type="Proteomes" id="UP000078070"/>
    </source>
</evidence>
<dbReference type="PANTHER" id="PTHR30477">
    <property type="entry name" value="ABC-TRANSPORTER METAL-BINDING PROTEIN"/>
    <property type="match status" value="1"/>
</dbReference>
<dbReference type="KEGG" id="mars:A8C75_16630"/>
<keyword evidence="3" id="KW-0408">Iron</keyword>
<keyword evidence="5 8" id="KW-1133">Transmembrane helix</keyword>
<reference evidence="10" key="1">
    <citation type="submission" date="2016-05" db="EMBL/GenBank/DDBJ databases">
        <authorList>
            <person name="Baek K."/>
            <person name="Yang S.-J."/>
        </authorList>
    </citation>
    <scope>NUCLEOTIDE SEQUENCE [LARGE SCALE GENOMIC DNA]</scope>
    <source>
        <strain evidence="10">ST58-10</strain>
    </source>
</reference>
<reference evidence="9 10" key="2">
    <citation type="journal article" date="2018" name="Int. J. Syst. Evol. Microbiol.">
        <title>Marinobacterium aestuarii sp. nov., a benzene-degrading marine bacterium isolated from estuary sediment.</title>
        <authorList>
            <person name="Bae S.S."/>
            <person name="Jung J."/>
            <person name="Chung D."/>
            <person name="Baek K."/>
        </authorList>
    </citation>
    <scope>NUCLEOTIDE SEQUENCE [LARGE SCALE GENOMIC DNA]</scope>
    <source>
        <strain evidence="9 10">ST58-10</strain>
    </source>
</reference>
<feature type="transmembrane region" description="Helical" evidence="8">
    <location>
        <begin position="250"/>
        <end position="269"/>
    </location>
</feature>
<evidence type="ECO:0000256" key="3">
    <source>
        <dbReference type="ARBA" id="ARBA00022496"/>
    </source>
</evidence>
<feature type="transmembrane region" description="Helical" evidence="8">
    <location>
        <begin position="60"/>
        <end position="84"/>
    </location>
</feature>
<evidence type="ECO:0000256" key="1">
    <source>
        <dbReference type="ARBA" id="ARBA00004141"/>
    </source>
</evidence>
<dbReference type="SUPFAM" id="SSF81345">
    <property type="entry name" value="ABC transporter involved in vitamin B12 uptake, BtuC"/>
    <property type="match status" value="1"/>
</dbReference>
<dbReference type="Proteomes" id="UP000078070">
    <property type="component" value="Chromosome"/>
</dbReference>
<protein>
    <submittedName>
        <fullName evidence="9">Iron ABC transporter permease</fullName>
    </submittedName>
</protein>
<keyword evidence="10" id="KW-1185">Reference proteome</keyword>
<evidence type="ECO:0000256" key="4">
    <source>
        <dbReference type="ARBA" id="ARBA00022692"/>
    </source>
</evidence>
<gene>
    <name evidence="9" type="ORF">A8C75_16630</name>
</gene>
<evidence type="ECO:0000256" key="5">
    <source>
        <dbReference type="ARBA" id="ARBA00022989"/>
    </source>
</evidence>
<dbReference type="InterPro" id="IPR001626">
    <property type="entry name" value="ABC_TroCD"/>
</dbReference>
<proteinExistence type="inferred from homology"/>
<dbReference type="InterPro" id="IPR037294">
    <property type="entry name" value="ABC_BtuC-like"/>
</dbReference>
<keyword evidence="3" id="KW-0406">Ion transport</keyword>
<keyword evidence="3" id="KW-0410">Iron transport</keyword>
<dbReference type="FunFam" id="1.10.3470.10:FF:000003">
    <property type="entry name" value="Iron ABC transporter permease SitD"/>
    <property type="match status" value="1"/>
</dbReference>
<feature type="transmembrane region" description="Helical" evidence="8">
    <location>
        <begin position="174"/>
        <end position="193"/>
    </location>
</feature>
<name>A0A1A9F148_9GAMM</name>
<evidence type="ECO:0000313" key="9">
    <source>
        <dbReference type="EMBL" id="ANG63936.1"/>
    </source>
</evidence>
<comment type="similarity">
    <text evidence="2 7">Belongs to the ABC-3 integral membrane protein family.</text>
</comment>
<feature type="transmembrane region" description="Helical" evidence="8">
    <location>
        <begin position="199"/>
        <end position="218"/>
    </location>
</feature>
<feature type="transmembrane region" description="Helical" evidence="8">
    <location>
        <begin position="96"/>
        <end position="113"/>
    </location>
</feature>
<dbReference type="GO" id="GO:0055085">
    <property type="term" value="P:transmembrane transport"/>
    <property type="evidence" value="ECO:0007669"/>
    <property type="project" value="InterPro"/>
</dbReference>
<dbReference type="Gene3D" id="1.10.3470.10">
    <property type="entry name" value="ABC transporter involved in vitamin B12 uptake, BtuC"/>
    <property type="match status" value="1"/>
</dbReference>
<feature type="transmembrane region" description="Helical" evidence="8">
    <location>
        <begin position="225"/>
        <end position="244"/>
    </location>
</feature>
<dbReference type="GO" id="GO:0010043">
    <property type="term" value="P:response to zinc ion"/>
    <property type="evidence" value="ECO:0007669"/>
    <property type="project" value="TreeGrafter"/>
</dbReference>
<dbReference type="CDD" id="cd06550">
    <property type="entry name" value="TM_ABC_iron-siderophores_like"/>
    <property type="match status" value="1"/>
</dbReference>
<dbReference type="GO" id="GO:0043190">
    <property type="term" value="C:ATP-binding cassette (ABC) transporter complex"/>
    <property type="evidence" value="ECO:0007669"/>
    <property type="project" value="InterPro"/>
</dbReference>
<accession>A0A1A9F148</accession>
<dbReference type="Pfam" id="PF00950">
    <property type="entry name" value="ABC-3"/>
    <property type="match status" value="1"/>
</dbReference>
<keyword evidence="6 8" id="KW-0472">Membrane</keyword>
<organism evidence="9 10">
    <name type="scientific">Marinobacterium aestuarii</name>
    <dbReference type="NCBI Taxonomy" id="1821621"/>
    <lineage>
        <taxon>Bacteria</taxon>
        <taxon>Pseudomonadati</taxon>
        <taxon>Pseudomonadota</taxon>
        <taxon>Gammaproteobacteria</taxon>
        <taxon>Oceanospirillales</taxon>
        <taxon>Oceanospirillaceae</taxon>
        <taxon>Marinobacterium</taxon>
    </lineage>
</organism>
<dbReference type="STRING" id="1821621.A8C75_16630"/>
<keyword evidence="4 7" id="KW-0812">Transmembrane</keyword>
<evidence type="ECO:0000256" key="8">
    <source>
        <dbReference type="SAM" id="Phobius"/>
    </source>
</evidence>
<feature type="transmembrane region" description="Helical" evidence="8">
    <location>
        <begin position="133"/>
        <end position="154"/>
    </location>
</feature>
<dbReference type="EMBL" id="CP015839">
    <property type="protein sequence ID" value="ANG63936.1"/>
    <property type="molecule type" value="Genomic_DNA"/>
</dbReference>
<comment type="subcellular location">
    <subcellularLocation>
        <location evidence="7">Cell membrane</location>
        <topology evidence="7">Multi-pass membrane protein</topology>
    </subcellularLocation>
    <subcellularLocation>
        <location evidence="1">Membrane</location>
        <topology evidence="1">Multi-pass membrane protein</topology>
    </subcellularLocation>
</comment>
<evidence type="ECO:0000256" key="2">
    <source>
        <dbReference type="ARBA" id="ARBA00008034"/>
    </source>
</evidence>
<evidence type="ECO:0000256" key="7">
    <source>
        <dbReference type="RuleBase" id="RU003943"/>
    </source>
</evidence>
<dbReference type="OrthoDB" id="9804300at2"/>
<sequence length="280" mass="29579">MNTLFSLVLDPLAYEFMQRGLIAACLVGTVCAVLSCFLVLKGWSLMGDAISHAVLPGLLLAYLAGLPLALGAFAAGTGCAFATSYLKVHSRLREDAVMGIVFSGMFAFGLVLLTKVESDIHLLHVLFGNVLGVSWQEIGETALIALLTLVVILLKGRDLLLYCFDEIQAQATGLPVRLIQSGFMLLVALTIVASLKAAGVILVVAMLIVPGATALLLVNRFQSMLIIAVAVSVTCSVLGTLISFHIDAATAPLIIVLQGTLFILACVLSPKTGLLRTRRT</sequence>
<dbReference type="GO" id="GO:0006826">
    <property type="term" value="P:iron ion transport"/>
    <property type="evidence" value="ECO:0007669"/>
    <property type="project" value="UniProtKB-KW"/>
</dbReference>
<dbReference type="RefSeq" id="WP_067384978.1">
    <property type="nucleotide sequence ID" value="NZ_CP015839.1"/>
</dbReference>
<dbReference type="GO" id="GO:0071281">
    <property type="term" value="P:cellular response to iron ion"/>
    <property type="evidence" value="ECO:0007669"/>
    <property type="project" value="UniProtKB-ARBA"/>
</dbReference>
<feature type="transmembrane region" description="Helical" evidence="8">
    <location>
        <begin position="21"/>
        <end position="40"/>
    </location>
</feature>
<dbReference type="PANTHER" id="PTHR30477:SF24">
    <property type="entry name" value="IRON TRANSPORT SYSTEM MEMBRANE PROTEIN HI_0359-RELATED"/>
    <property type="match status" value="1"/>
</dbReference>
<evidence type="ECO:0000256" key="6">
    <source>
        <dbReference type="ARBA" id="ARBA00023136"/>
    </source>
</evidence>